<evidence type="ECO:0000313" key="3">
    <source>
        <dbReference type="Proteomes" id="UP000323917"/>
    </source>
</evidence>
<dbReference type="AlphaFoldDB" id="A0A5B9QGU5"/>
<reference evidence="2 3" key="1">
    <citation type="submission" date="2019-08" db="EMBL/GenBank/DDBJ databases">
        <title>Deep-cultivation of Planctomycetes and their phenomic and genomic characterization uncovers novel biology.</title>
        <authorList>
            <person name="Wiegand S."/>
            <person name="Jogler M."/>
            <person name="Boedeker C."/>
            <person name="Pinto D."/>
            <person name="Vollmers J."/>
            <person name="Rivas-Marin E."/>
            <person name="Kohn T."/>
            <person name="Peeters S.H."/>
            <person name="Heuer A."/>
            <person name="Rast P."/>
            <person name="Oberbeckmann S."/>
            <person name="Bunk B."/>
            <person name="Jeske O."/>
            <person name="Meyerdierks A."/>
            <person name="Storesund J.E."/>
            <person name="Kallscheuer N."/>
            <person name="Luecker S."/>
            <person name="Lage O.M."/>
            <person name="Pohl T."/>
            <person name="Merkel B.J."/>
            <person name="Hornburger P."/>
            <person name="Mueller R.-W."/>
            <person name="Bruemmer F."/>
            <person name="Labrenz M."/>
            <person name="Spormann A.M."/>
            <person name="Op den Camp H."/>
            <person name="Overmann J."/>
            <person name="Amann R."/>
            <person name="Jetten M.S.M."/>
            <person name="Mascher T."/>
            <person name="Medema M.H."/>
            <person name="Devos D.P."/>
            <person name="Kaster A.-K."/>
            <person name="Ovreas L."/>
            <person name="Rohde M."/>
            <person name="Galperin M.Y."/>
            <person name="Jogler C."/>
        </authorList>
    </citation>
    <scope>NUCLEOTIDE SEQUENCE [LARGE SCALE GENOMIC DNA]</scope>
    <source>
        <strain evidence="2 3">Pr1d</strain>
    </source>
</reference>
<dbReference type="PANTHER" id="PTHR33336:SF3">
    <property type="entry name" value="ABM DOMAIN-CONTAINING PROTEIN"/>
    <property type="match status" value="1"/>
</dbReference>
<protein>
    <submittedName>
        <fullName evidence="2">Autoinducer-2 (AI-2) modifying protein LsrG</fullName>
    </submittedName>
</protein>
<dbReference type="PROSITE" id="PS51725">
    <property type="entry name" value="ABM"/>
    <property type="match status" value="1"/>
</dbReference>
<proteinExistence type="predicted"/>
<dbReference type="Pfam" id="PF03992">
    <property type="entry name" value="ABM"/>
    <property type="match status" value="1"/>
</dbReference>
<dbReference type="SUPFAM" id="SSF54909">
    <property type="entry name" value="Dimeric alpha+beta barrel"/>
    <property type="match status" value="1"/>
</dbReference>
<evidence type="ECO:0000313" key="2">
    <source>
        <dbReference type="EMBL" id="QEG36780.1"/>
    </source>
</evidence>
<organism evidence="2 3">
    <name type="scientific">Bythopirellula goksoeyrii</name>
    <dbReference type="NCBI Taxonomy" id="1400387"/>
    <lineage>
        <taxon>Bacteria</taxon>
        <taxon>Pseudomonadati</taxon>
        <taxon>Planctomycetota</taxon>
        <taxon>Planctomycetia</taxon>
        <taxon>Pirellulales</taxon>
        <taxon>Lacipirellulaceae</taxon>
        <taxon>Bythopirellula</taxon>
    </lineage>
</organism>
<dbReference type="OrthoDB" id="5241825at2"/>
<dbReference type="Gene3D" id="3.30.70.100">
    <property type="match status" value="1"/>
</dbReference>
<dbReference type="EMBL" id="CP042913">
    <property type="protein sequence ID" value="QEG36780.1"/>
    <property type="molecule type" value="Genomic_DNA"/>
</dbReference>
<dbReference type="RefSeq" id="WP_148075093.1">
    <property type="nucleotide sequence ID" value="NZ_CP042913.1"/>
</dbReference>
<sequence>MFVVTVYLSIDPQQVASFRKTVLKHANNSLTKEEGCRRFDVSFDPDNDTRVLIYEQYDDRAAFDVHTASDHFKWFGDTAGPWIADKQLDTWELADGSLTQ</sequence>
<accession>A0A5B9QGU5</accession>
<keyword evidence="3" id="KW-1185">Reference proteome</keyword>
<gene>
    <name evidence="2" type="ORF">Pr1d_41160</name>
</gene>
<dbReference type="GO" id="GO:0003824">
    <property type="term" value="F:catalytic activity"/>
    <property type="evidence" value="ECO:0007669"/>
    <property type="project" value="TreeGrafter"/>
</dbReference>
<evidence type="ECO:0000259" key="1">
    <source>
        <dbReference type="PROSITE" id="PS51725"/>
    </source>
</evidence>
<dbReference type="Proteomes" id="UP000323917">
    <property type="component" value="Chromosome"/>
</dbReference>
<dbReference type="InterPro" id="IPR007138">
    <property type="entry name" value="ABM_dom"/>
</dbReference>
<dbReference type="InterPro" id="IPR050744">
    <property type="entry name" value="AI-2_Isomerase_LsrG"/>
</dbReference>
<feature type="domain" description="ABM" evidence="1">
    <location>
        <begin position="2"/>
        <end position="93"/>
    </location>
</feature>
<dbReference type="InterPro" id="IPR011008">
    <property type="entry name" value="Dimeric_a/b-barrel"/>
</dbReference>
<dbReference type="PANTHER" id="PTHR33336">
    <property type="entry name" value="QUINOL MONOOXYGENASE YGIN-RELATED"/>
    <property type="match status" value="1"/>
</dbReference>
<name>A0A5B9QGU5_9BACT</name>
<dbReference type="KEGG" id="bgok:Pr1d_41160"/>